<name>A0A6L3V9D7_9BACI</name>
<dbReference type="EMBL" id="WBOS01000001">
    <property type="protein sequence ID" value="KAB2338278.1"/>
    <property type="molecule type" value="Genomic_DNA"/>
</dbReference>
<dbReference type="InterPro" id="IPR012337">
    <property type="entry name" value="RNaseH-like_sf"/>
</dbReference>
<reference evidence="2 3" key="1">
    <citation type="journal article" date="2016" name="Antonie Van Leeuwenhoek">
        <title>Bacillus depressus sp. nov., isolated from soil of a sunflower field.</title>
        <authorList>
            <person name="Wei X."/>
            <person name="Xin D."/>
            <person name="Xin Y."/>
            <person name="Zhang H."/>
            <person name="Wang T."/>
            <person name="Zhang J."/>
        </authorList>
    </citation>
    <scope>NUCLEOTIDE SEQUENCE [LARGE SCALE GENOMIC DNA]</scope>
    <source>
        <strain evidence="2 3">BZ1</strain>
    </source>
</reference>
<organism evidence="2 3">
    <name type="scientific">Cytobacillus depressus</name>
    <dbReference type="NCBI Taxonomy" id="1602942"/>
    <lineage>
        <taxon>Bacteria</taxon>
        <taxon>Bacillati</taxon>
        <taxon>Bacillota</taxon>
        <taxon>Bacilli</taxon>
        <taxon>Bacillales</taxon>
        <taxon>Bacillaceae</taxon>
        <taxon>Cytobacillus</taxon>
    </lineage>
</organism>
<keyword evidence="3" id="KW-1185">Reference proteome</keyword>
<proteinExistence type="predicted"/>
<evidence type="ECO:0000313" key="2">
    <source>
        <dbReference type="EMBL" id="KAB2338278.1"/>
    </source>
</evidence>
<feature type="domain" description="YprB ribonuclease H-like" evidence="1">
    <location>
        <begin position="105"/>
        <end position="273"/>
    </location>
</feature>
<sequence>MSIKAKLKRLKPHLSHESTLVDIDPDHQVQNKNEIPFIEMWEKEGVYPYYFEGDFCLIREKEFPIGQKHGIYTFSQFYQAVEAWNSSNMHHPLSAAGHQPEQFFFFDTETTGLGGGTGNTIFILGHASIAGDKVRLKQHILPHPGAEVPLYKSFLDSVNYKTMATYNGKSFDWPQVKTRHTLIRDQVPKLPPFGHFDLYHASRRLWKHKLERLKLSIVEKKVLGVERKDDLPGFLAPMIYFDFIDTKNPEGMLAVLKHNETDILSLISLYTHLSFQILGIDKGQSAREIYEVGRWFSQLGEASSAKKAFTSISHGKTIDALQAKHALAYEYKKQKNWTEASKAWREVVSHNNFELKIEACIELAKIYEHRTKNIVEALEFTKMAELYYEEKLHSSVKYDEILIRLQRLNRKLNTRN</sequence>
<accession>A0A6L3V9D7</accession>
<dbReference type="InterPro" id="IPR011990">
    <property type="entry name" value="TPR-like_helical_dom_sf"/>
</dbReference>
<protein>
    <recommendedName>
        <fullName evidence="1">YprB ribonuclease H-like domain-containing protein</fullName>
    </recommendedName>
</protein>
<dbReference type="SUPFAM" id="SSF48452">
    <property type="entry name" value="TPR-like"/>
    <property type="match status" value="1"/>
</dbReference>
<evidence type="ECO:0000313" key="3">
    <source>
        <dbReference type="Proteomes" id="UP000481030"/>
    </source>
</evidence>
<evidence type="ECO:0000259" key="1">
    <source>
        <dbReference type="Pfam" id="PF13482"/>
    </source>
</evidence>
<dbReference type="OrthoDB" id="9790530at2"/>
<dbReference type="SUPFAM" id="SSF53098">
    <property type="entry name" value="Ribonuclease H-like"/>
    <property type="match status" value="1"/>
</dbReference>
<dbReference type="AlphaFoldDB" id="A0A6L3V9D7"/>
<dbReference type="PANTHER" id="PTHR38462:SF1">
    <property type="entry name" value="YPRB RIBONUCLEASE H-LIKE DOMAIN-CONTAINING PROTEIN"/>
    <property type="match status" value="1"/>
</dbReference>
<dbReference type="InterPro" id="IPR038720">
    <property type="entry name" value="YprB_RNase_H-like_dom"/>
</dbReference>
<comment type="caution">
    <text evidence="2">The sequence shown here is derived from an EMBL/GenBank/DDBJ whole genome shotgun (WGS) entry which is preliminary data.</text>
</comment>
<gene>
    <name evidence="2" type="ORF">F7731_01555</name>
</gene>
<dbReference type="Proteomes" id="UP000481030">
    <property type="component" value="Unassembled WGS sequence"/>
</dbReference>
<dbReference type="RefSeq" id="WP_151533001.1">
    <property type="nucleotide sequence ID" value="NZ_WBOS01000001.1"/>
</dbReference>
<dbReference type="PANTHER" id="PTHR38462">
    <property type="entry name" value="EXONUCLEASE-LIKE PROTEIN"/>
    <property type="match status" value="1"/>
</dbReference>
<dbReference type="Pfam" id="PF13482">
    <property type="entry name" value="RNase_H_2"/>
    <property type="match status" value="1"/>
</dbReference>